<feature type="domain" description="Aminoglycoside phosphotransferase" evidence="1">
    <location>
        <begin position="51"/>
        <end position="289"/>
    </location>
</feature>
<dbReference type="InterPro" id="IPR011009">
    <property type="entry name" value="Kinase-like_dom_sf"/>
</dbReference>
<dbReference type="Pfam" id="PF01636">
    <property type="entry name" value="APH"/>
    <property type="match status" value="1"/>
</dbReference>
<gene>
    <name evidence="2" type="ORF">CHM34_12635</name>
</gene>
<dbReference type="InterPro" id="IPR047175">
    <property type="entry name" value="CotS-like"/>
</dbReference>
<reference evidence="2 3" key="1">
    <citation type="submission" date="2017-07" db="EMBL/GenBank/DDBJ databases">
        <title>The genome sequence of Paludifilum halophilum highlights mechanisms for microbial adaptation to high salt environemnts.</title>
        <authorList>
            <person name="Belbahri L."/>
        </authorList>
    </citation>
    <scope>NUCLEOTIDE SEQUENCE [LARGE SCALE GENOMIC DNA]</scope>
    <source>
        <strain evidence="2 3">DSM 102817</strain>
    </source>
</reference>
<name>A0A235B4K7_9BACL</name>
<dbReference type="Proteomes" id="UP000215459">
    <property type="component" value="Unassembled WGS sequence"/>
</dbReference>
<dbReference type="OrthoDB" id="2379727at2"/>
<dbReference type="Gene3D" id="3.30.200.20">
    <property type="entry name" value="Phosphorylase Kinase, domain 1"/>
    <property type="match status" value="1"/>
</dbReference>
<evidence type="ECO:0000313" key="3">
    <source>
        <dbReference type="Proteomes" id="UP000215459"/>
    </source>
</evidence>
<dbReference type="InterPro" id="IPR002575">
    <property type="entry name" value="Aminoglycoside_PTrfase"/>
</dbReference>
<protein>
    <recommendedName>
        <fullName evidence="1">Aminoglycoside phosphotransferase domain-containing protein</fullName>
    </recommendedName>
</protein>
<dbReference type="PANTHER" id="PTHR39179:SF3">
    <property type="entry name" value="COTS-RELATED PROTEIN"/>
    <property type="match status" value="1"/>
</dbReference>
<dbReference type="SUPFAM" id="SSF56112">
    <property type="entry name" value="Protein kinase-like (PK-like)"/>
    <property type="match status" value="1"/>
</dbReference>
<dbReference type="GO" id="GO:0042601">
    <property type="term" value="C:endospore-forming forespore"/>
    <property type="evidence" value="ECO:0007669"/>
    <property type="project" value="TreeGrafter"/>
</dbReference>
<evidence type="ECO:0000259" key="1">
    <source>
        <dbReference type="Pfam" id="PF01636"/>
    </source>
</evidence>
<proteinExistence type="predicted"/>
<dbReference type="AlphaFoldDB" id="A0A235B4K7"/>
<comment type="caution">
    <text evidence="2">The sequence shown here is derived from an EMBL/GenBank/DDBJ whole genome shotgun (WGS) entry which is preliminary data.</text>
</comment>
<dbReference type="Gene3D" id="3.90.1200.10">
    <property type="match status" value="1"/>
</dbReference>
<organism evidence="2 3">
    <name type="scientific">Paludifilum halophilum</name>
    <dbReference type="NCBI Taxonomy" id="1642702"/>
    <lineage>
        <taxon>Bacteria</taxon>
        <taxon>Bacillati</taxon>
        <taxon>Bacillota</taxon>
        <taxon>Bacilli</taxon>
        <taxon>Bacillales</taxon>
        <taxon>Thermoactinomycetaceae</taxon>
        <taxon>Paludifilum</taxon>
    </lineage>
</organism>
<evidence type="ECO:0000313" key="2">
    <source>
        <dbReference type="EMBL" id="OYD07224.1"/>
    </source>
</evidence>
<sequence>MLTEVRDQPMDDWEMEMKRWTGEPHLSGVLYHHYGIRLQEVQPVGGLLCLNTEKGRYGLKRVRPGDTLRWQLIQELARHISEAGDHRIPIPVPTRRGQLTFAGMKNRYVLLPWMDGRIRDWNREKCWPGVARALARLHTASRGFSPSRVVAGAYTHTGKWEKIWKGLARQVRVLKVSADMSGEITPVDRYWLKHCSYTEGMLETAIRYLEKVGGDRSVQETRIGGEICHCNLHRRNVLWDGRGGIHFIDWNRAVLDVRSRDLARLILYAYGRTGSGEAVHSILHAYQEEVPLKEEDYGLIYAQLLFPQRLIRSLQRIYQERTIPADQALGHLVATVDLEEKKRGLLREFPGQIQREFQVKIPGVDWLQRDR</sequence>
<accession>A0A235B4K7</accession>
<dbReference type="EMBL" id="NOWF01000007">
    <property type="protein sequence ID" value="OYD07224.1"/>
    <property type="molecule type" value="Genomic_DNA"/>
</dbReference>
<keyword evidence="3" id="KW-1185">Reference proteome</keyword>
<dbReference type="PANTHER" id="PTHR39179">
    <property type="entry name" value="SPORE COAT PROTEIN I"/>
    <property type="match status" value="1"/>
</dbReference>